<dbReference type="Proteomes" id="UP000005237">
    <property type="component" value="Unassembled WGS sequence"/>
</dbReference>
<name>A0A8R1DFW0_CAEJA</name>
<keyword evidence="1" id="KW-1133">Transmembrane helix</keyword>
<feature type="transmembrane region" description="Helical" evidence="1">
    <location>
        <begin position="136"/>
        <end position="158"/>
    </location>
</feature>
<dbReference type="AlphaFoldDB" id="A0A8R1DFW0"/>
<dbReference type="PANTHER" id="PTHR37919:SF2">
    <property type="entry name" value="EXPERA DOMAIN-CONTAINING PROTEIN"/>
    <property type="match status" value="1"/>
</dbReference>
<accession>A0A8R1DFW0</accession>
<sequence length="187" mass="21041">MSPPPLWPSWVTIWLIVSAVICLIDVVYTMGRPFTNAPDGFVANTVFAGWKLYSSVDIRYADTKDVVTCATGRVMLVEIALNFVAVYLASKRSRHAILLAFTTTAFVFWKTIWYLILYVNPPAGSQPFFTDNYGPIGIFLIFWIPNGIWAVVPAMVLVELWNKLALPVEIQEQHNNNYEKPPGLTSP</sequence>
<evidence type="ECO:0000256" key="1">
    <source>
        <dbReference type="SAM" id="Phobius"/>
    </source>
</evidence>
<organism evidence="2 3">
    <name type="scientific">Caenorhabditis japonica</name>
    <dbReference type="NCBI Taxonomy" id="281687"/>
    <lineage>
        <taxon>Eukaryota</taxon>
        <taxon>Metazoa</taxon>
        <taxon>Ecdysozoa</taxon>
        <taxon>Nematoda</taxon>
        <taxon>Chromadorea</taxon>
        <taxon>Rhabditida</taxon>
        <taxon>Rhabditina</taxon>
        <taxon>Rhabditomorpha</taxon>
        <taxon>Rhabditoidea</taxon>
        <taxon>Rhabditidae</taxon>
        <taxon>Peloderinae</taxon>
        <taxon>Caenorhabditis</taxon>
    </lineage>
</organism>
<keyword evidence="1" id="KW-0472">Membrane</keyword>
<reference evidence="3" key="1">
    <citation type="submission" date="2010-08" db="EMBL/GenBank/DDBJ databases">
        <authorList>
            <consortium name="Caenorhabditis japonica Sequencing Consortium"/>
            <person name="Wilson R.K."/>
        </authorList>
    </citation>
    <scope>NUCLEOTIDE SEQUENCE [LARGE SCALE GENOMIC DNA]</scope>
    <source>
        <strain evidence="3">DF5081</strain>
    </source>
</reference>
<feature type="transmembrane region" description="Helical" evidence="1">
    <location>
        <begin position="6"/>
        <end position="28"/>
    </location>
</feature>
<keyword evidence="1" id="KW-0812">Transmembrane</keyword>
<evidence type="ECO:0008006" key="4">
    <source>
        <dbReference type="Google" id="ProtNLM"/>
    </source>
</evidence>
<dbReference type="EnsemblMetazoa" id="CJA01621.1">
    <property type="protein sequence ID" value="CJA01621.1"/>
    <property type="gene ID" value="WBGene00120825"/>
</dbReference>
<feature type="transmembrane region" description="Helical" evidence="1">
    <location>
        <begin position="96"/>
        <end position="116"/>
    </location>
</feature>
<dbReference type="PANTHER" id="PTHR37919">
    <property type="entry name" value="PROTEIN CBG05606"/>
    <property type="match status" value="1"/>
</dbReference>
<dbReference type="OMA" id="MFTMLRP"/>
<protein>
    <recommendedName>
        <fullName evidence="4">Emopamil-binding protein</fullName>
    </recommendedName>
</protein>
<keyword evidence="3" id="KW-1185">Reference proteome</keyword>
<proteinExistence type="predicted"/>
<evidence type="ECO:0000313" key="2">
    <source>
        <dbReference type="EnsemblMetazoa" id="CJA01621.1"/>
    </source>
</evidence>
<evidence type="ECO:0000313" key="3">
    <source>
        <dbReference type="Proteomes" id="UP000005237"/>
    </source>
</evidence>
<reference evidence="2" key="2">
    <citation type="submission" date="2022-06" db="UniProtKB">
        <authorList>
            <consortium name="EnsemblMetazoa"/>
        </authorList>
    </citation>
    <scope>IDENTIFICATION</scope>
    <source>
        <strain evidence="2">DF5081</strain>
    </source>
</reference>